<dbReference type="Pfam" id="PF00857">
    <property type="entry name" value="Isochorismatase"/>
    <property type="match status" value="1"/>
</dbReference>
<dbReference type="GO" id="GO:0046872">
    <property type="term" value="F:metal ion binding"/>
    <property type="evidence" value="ECO:0007669"/>
    <property type="project" value="UniProtKB-KW"/>
</dbReference>
<dbReference type="GO" id="GO:0019363">
    <property type="term" value="P:pyridine nucleotide biosynthetic process"/>
    <property type="evidence" value="ECO:0007669"/>
    <property type="project" value="UniProtKB-KW"/>
</dbReference>
<name>C5P1P7_COCP7</name>
<comment type="pathway">
    <text evidence="5">Cofactor biosynthesis; nicotinate biosynthesis; nicotinate from nicotinamide: step 1/1.</text>
</comment>
<evidence type="ECO:0000256" key="5">
    <source>
        <dbReference type="ARBA" id="ARBA00037900"/>
    </source>
</evidence>
<dbReference type="HOGENOM" id="CLU_068979_13_0_1"/>
<dbReference type="InterPro" id="IPR052347">
    <property type="entry name" value="Isochorismatase_Nicotinamidase"/>
</dbReference>
<gene>
    <name evidence="9" type="ORF">CPC735_072870</name>
</gene>
<dbReference type="OrthoDB" id="3341310at2759"/>
<evidence type="ECO:0000256" key="4">
    <source>
        <dbReference type="ARBA" id="ARBA00022801"/>
    </source>
</evidence>
<accession>C5P1P7</accession>
<dbReference type="VEuPathDB" id="FungiDB:CPC735_072870"/>
<dbReference type="EMBL" id="ACFW01000009">
    <property type="protein sequence ID" value="EER29605.1"/>
    <property type="molecule type" value="Genomic_DNA"/>
</dbReference>
<evidence type="ECO:0000256" key="6">
    <source>
        <dbReference type="ARBA" id="ARBA00039017"/>
    </source>
</evidence>
<evidence type="ECO:0000259" key="8">
    <source>
        <dbReference type="Pfam" id="PF00857"/>
    </source>
</evidence>
<sequence>MDATDANNGFRPALIVVDMQEDFCYPNPLGVRGGRELVPLINELIGYPGFVLRIATQDFHPATHISFATNHPAPNNKPFESYITMKNPAPGKESITMPQRLWPVHCVQHTPGAELLPGIEKDKFDLIVRKGMDERVEMYSAFADAFGNTDCVASGGASADLETALRENQVTDVFVVGVAGSYCVKFTAIDAMERGFNAYVIEEGTRCVDEGDVWNETKAELAGHGVKVVRLDGPEVGMIKRSV</sequence>
<evidence type="ECO:0000256" key="2">
    <source>
        <dbReference type="ARBA" id="ARBA00022642"/>
    </source>
</evidence>
<dbReference type="InterPro" id="IPR000868">
    <property type="entry name" value="Isochorismatase-like_dom"/>
</dbReference>
<evidence type="ECO:0000313" key="9">
    <source>
        <dbReference type="EMBL" id="EER29605.1"/>
    </source>
</evidence>
<evidence type="ECO:0000256" key="7">
    <source>
        <dbReference type="ARBA" id="ARBA00043224"/>
    </source>
</evidence>
<dbReference type="SUPFAM" id="SSF52499">
    <property type="entry name" value="Isochorismatase-like hydrolases"/>
    <property type="match status" value="1"/>
</dbReference>
<dbReference type="PANTHER" id="PTHR11080">
    <property type="entry name" value="PYRAZINAMIDASE/NICOTINAMIDASE"/>
    <property type="match status" value="1"/>
</dbReference>
<comment type="caution">
    <text evidence="9">The sequence shown here is derived from an EMBL/GenBank/DDBJ whole genome shotgun (WGS) entry which is preliminary data.</text>
</comment>
<keyword evidence="2" id="KW-0662">Pyridine nucleotide biosynthesis</keyword>
<dbReference type="AlphaFoldDB" id="C5P1P7"/>
<dbReference type="Gene3D" id="3.40.50.850">
    <property type="entry name" value="Isochorismatase-like"/>
    <property type="match status" value="1"/>
</dbReference>
<protein>
    <recommendedName>
        <fullName evidence="6">nicotinamidase</fullName>
        <ecNumber evidence="6">3.5.1.19</ecNumber>
    </recommendedName>
    <alternativeName>
        <fullName evidence="7">Nicotinamide deamidase</fullName>
    </alternativeName>
</protein>
<comment type="similarity">
    <text evidence="1">Belongs to the isochorismatase family.</text>
</comment>
<dbReference type="CDD" id="cd01011">
    <property type="entry name" value="nicotinamidase"/>
    <property type="match status" value="1"/>
</dbReference>
<evidence type="ECO:0000256" key="3">
    <source>
        <dbReference type="ARBA" id="ARBA00022723"/>
    </source>
</evidence>
<dbReference type="EC" id="3.5.1.19" evidence="6"/>
<dbReference type="KEGG" id="cpw:9697244"/>
<evidence type="ECO:0000313" key="10">
    <source>
        <dbReference type="Proteomes" id="UP000009084"/>
    </source>
</evidence>
<organism evidence="9 10">
    <name type="scientific">Coccidioides posadasii (strain C735)</name>
    <name type="common">Valley fever fungus</name>
    <dbReference type="NCBI Taxonomy" id="222929"/>
    <lineage>
        <taxon>Eukaryota</taxon>
        <taxon>Fungi</taxon>
        <taxon>Dikarya</taxon>
        <taxon>Ascomycota</taxon>
        <taxon>Pezizomycotina</taxon>
        <taxon>Eurotiomycetes</taxon>
        <taxon>Eurotiomycetidae</taxon>
        <taxon>Onygenales</taxon>
        <taxon>Onygenaceae</taxon>
        <taxon>Coccidioides</taxon>
    </lineage>
</organism>
<dbReference type="Proteomes" id="UP000009084">
    <property type="component" value="Unassembled WGS sequence"/>
</dbReference>
<reference evidence="9 10" key="1">
    <citation type="journal article" date="2009" name="Genome Res.">
        <title>Comparative genomic analyses of the human fungal pathogens Coccidioides and their relatives.</title>
        <authorList>
            <person name="Sharpton T.J."/>
            <person name="Stajich J.E."/>
            <person name="Rounsley S.D."/>
            <person name="Gardner M.J."/>
            <person name="Wortman J.R."/>
            <person name="Jordar V.S."/>
            <person name="Maiti R."/>
            <person name="Kodira C.D."/>
            <person name="Neafsey D.E."/>
            <person name="Zeng Q."/>
            <person name="Hung C.-Y."/>
            <person name="McMahan C."/>
            <person name="Muszewska A."/>
            <person name="Grynberg M."/>
            <person name="Mandel M.A."/>
            <person name="Kellner E.M."/>
            <person name="Barker B.M."/>
            <person name="Galgiani J.N."/>
            <person name="Orbach M.J."/>
            <person name="Kirkland T.N."/>
            <person name="Cole G.T."/>
            <person name="Henn M.R."/>
            <person name="Birren B.W."/>
            <person name="Taylor J.W."/>
        </authorList>
    </citation>
    <scope>NUCLEOTIDE SEQUENCE [LARGE SCALE GENOMIC DNA]</scope>
    <source>
        <strain evidence="10">C735</strain>
    </source>
</reference>
<dbReference type="InterPro" id="IPR036380">
    <property type="entry name" value="Isochorismatase-like_sf"/>
</dbReference>
<dbReference type="PANTHER" id="PTHR11080:SF2">
    <property type="entry name" value="LD05707P"/>
    <property type="match status" value="1"/>
</dbReference>
<feature type="domain" description="Isochorismatase-like" evidence="8">
    <location>
        <begin position="13"/>
        <end position="218"/>
    </location>
</feature>
<dbReference type="GO" id="GO:0008936">
    <property type="term" value="F:nicotinamidase activity"/>
    <property type="evidence" value="ECO:0007669"/>
    <property type="project" value="UniProtKB-EC"/>
</dbReference>
<keyword evidence="3" id="KW-0479">Metal-binding</keyword>
<keyword evidence="4" id="KW-0378">Hydrolase</keyword>
<proteinExistence type="inferred from homology"/>
<evidence type="ECO:0000256" key="1">
    <source>
        <dbReference type="ARBA" id="ARBA00006336"/>
    </source>
</evidence>